<keyword evidence="5" id="KW-0808">Transferase</keyword>
<dbReference type="InterPro" id="IPR036803">
    <property type="entry name" value="Porphobilinogen_deaminase_C_sf"/>
</dbReference>
<dbReference type="NCBIfam" id="TIGR00212">
    <property type="entry name" value="hemC"/>
    <property type="match status" value="1"/>
</dbReference>
<dbReference type="GO" id="GO:0006782">
    <property type="term" value="P:protoporphyrinogen IX biosynthetic process"/>
    <property type="evidence" value="ECO:0007669"/>
    <property type="project" value="UniProtKB-UniPathway"/>
</dbReference>
<evidence type="ECO:0000259" key="10">
    <source>
        <dbReference type="Pfam" id="PF01379"/>
    </source>
</evidence>
<dbReference type="SUPFAM" id="SSF53850">
    <property type="entry name" value="Periplasmic binding protein-like II"/>
    <property type="match status" value="1"/>
</dbReference>
<feature type="signal peptide" evidence="9">
    <location>
        <begin position="1"/>
        <end position="35"/>
    </location>
</feature>
<dbReference type="EMBL" id="HBNR01048481">
    <property type="protein sequence ID" value="CAE4611041.1"/>
    <property type="molecule type" value="Transcribed_RNA"/>
</dbReference>
<dbReference type="InterPro" id="IPR022417">
    <property type="entry name" value="Porphobilin_deaminase_N"/>
</dbReference>
<keyword evidence="6" id="KW-0627">Porphyrin biosynthesis</keyword>
<evidence type="ECO:0000259" key="11">
    <source>
        <dbReference type="Pfam" id="PF03900"/>
    </source>
</evidence>
<protein>
    <recommendedName>
        <fullName evidence="4">hydroxymethylbilane synthase</fullName>
        <ecNumber evidence="4">2.5.1.61</ecNumber>
    </recommendedName>
    <alternativeName>
        <fullName evidence="7">Hydroxymethylbilane synthase</fullName>
    </alternativeName>
</protein>
<feature type="chain" id="PRO_5030607286" description="hydroxymethylbilane synthase" evidence="9">
    <location>
        <begin position="36"/>
        <end position="479"/>
    </location>
</feature>
<dbReference type="InterPro" id="IPR022418">
    <property type="entry name" value="Porphobilinogen_deaminase_C"/>
</dbReference>
<dbReference type="PANTHER" id="PTHR11557">
    <property type="entry name" value="PORPHOBILINOGEN DEAMINASE"/>
    <property type="match status" value="1"/>
</dbReference>
<evidence type="ECO:0000256" key="8">
    <source>
        <dbReference type="SAM" id="MobiDB-lite"/>
    </source>
</evidence>
<comment type="similarity">
    <text evidence="3">Belongs to the HMBS family.</text>
</comment>
<evidence type="ECO:0000256" key="6">
    <source>
        <dbReference type="ARBA" id="ARBA00023244"/>
    </source>
</evidence>
<proteinExistence type="inferred from homology"/>
<feature type="compositionally biased region" description="Low complexity" evidence="8">
    <location>
        <begin position="53"/>
        <end position="84"/>
    </location>
</feature>
<sequence length="479" mass="49698">MQPHSRPTAESASAPLATLCCLGLLPLAQPGAAQGRTLGAFLVAAPPAGPGRAGRSQTPRAGAQRPAGRAPRAGGRRAALGPRPAPGAAALRGAAAVAAGALAVAASGAAGSAPSSSSRRRLAPLRGACGPSAVARSAVEGDGERAAPVLKLGTRGSPLALAQAYEAKRRLAEAFPELAPDGAVEIRIISTTGDQRLEISLSEIGGKGLFTRELDVALVSKEVDFCVHSTKDVPTALIPGTELCTMLPREDTRDVLISRDGGIARIEDFPDGSVIGTASLRRQAQIYAKNPNLKCVNFRGNVQTRLRKLKAGDVDGTLLAYAGLRRMSMEEHATRVLEWEEMLPAISQGAISFQCRSDDERTLAFLRPLSHGPTAQAVHCERAFLAALDGNCKTPIAGQARVDEAGALRFQGLVASPDGRRIFRVARSGSAAEAEALGRDAGLEVRAEAGEAFFEEMQAYVQEVQAANTRPAAALPAGA</sequence>
<dbReference type="HAMAP" id="MF_00260">
    <property type="entry name" value="Porphobil_deam"/>
    <property type="match status" value="1"/>
</dbReference>
<dbReference type="PROSITE" id="PS00533">
    <property type="entry name" value="PORPHOBILINOGEN_DEAM"/>
    <property type="match status" value="1"/>
</dbReference>
<dbReference type="PANTHER" id="PTHR11557:SF0">
    <property type="entry name" value="PORPHOBILINOGEN DEAMINASE"/>
    <property type="match status" value="1"/>
</dbReference>
<dbReference type="AlphaFoldDB" id="A0A7S4UX61"/>
<gene>
    <name evidence="12" type="ORF">AMON00008_LOCUS33830</name>
</gene>
<accession>A0A7S4UX61</accession>
<dbReference type="EC" id="2.5.1.61" evidence="4"/>
<evidence type="ECO:0000256" key="7">
    <source>
        <dbReference type="ARBA" id="ARBA00033064"/>
    </source>
</evidence>
<dbReference type="Gene3D" id="3.30.160.40">
    <property type="entry name" value="Porphobilinogen deaminase, C-terminal domain"/>
    <property type="match status" value="1"/>
</dbReference>
<dbReference type="Pfam" id="PF01379">
    <property type="entry name" value="Porphobil_deam"/>
    <property type="match status" value="1"/>
</dbReference>
<dbReference type="GO" id="GO:0005737">
    <property type="term" value="C:cytoplasm"/>
    <property type="evidence" value="ECO:0007669"/>
    <property type="project" value="TreeGrafter"/>
</dbReference>
<dbReference type="UniPathway" id="UPA00251">
    <property type="reaction ID" value="UER00319"/>
</dbReference>
<reference evidence="12" key="1">
    <citation type="submission" date="2021-01" db="EMBL/GenBank/DDBJ databases">
        <authorList>
            <person name="Corre E."/>
            <person name="Pelletier E."/>
            <person name="Niang G."/>
            <person name="Scheremetjew M."/>
            <person name="Finn R."/>
            <person name="Kale V."/>
            <person name="Holt S."/>
            <person name="Cochrane G."/>
            <person name="Meng A."/>
            <person name="Brown T."/>
            <person name="Cohen L."/>
        </authorList>
    </citation>
    <scope>NUCLEOTIDE SEQUENCE</scope>
    <source>
        <strain evidence="12">CCMP3105</strain>
    </source>
</reference>
<feature type="region of interest" description="Disordered" evidence="8">
    <location>
        <begin position="48"/>
        <end position="84"/>
    </location>
</feature>
<feature type="domain" description="Porphobilinogen deaminase N-terminal" evidence="10">
    <location>
        <begin position="150"/>
        <end position="362"/>
    </location>
</feature>
<dbReference type="SUPFAM" id="SSF54782">
    <property type="entry name" value="Porphobilinogen deaminase (hydroxymethylbilane synthase), C-terminal domain"/>
    <property type="match status" value="1"/>
</dbReference>
<comment type="pathway">
    <text evidence="2">Porphyrin-containing compound metabolism; protoporphyrin-IX biosynthesis; coproporphyrinogen-III from 5-aminolevulinate: step 2/4.</text>
</comment>
<evidence type="ECO:0000256" key="9">
    <source>
        <dbReference type="SAM" id="SignalP"/>
    </source>
</evidence>
<dbReference type="InterPro" id="IPR022419">
    <property type="entry name" value="Porphobilin_deaminase_cofac_BS"/>
</dbReference>
<dbReference type="PRINTS" id="PR00151">
    <property type="entry name" value="PORPHBDMNASE"/>
</dbReference>
<dbReference type="FunFam" id="3.40.190.10:FF:000005">
    <property type="entry name" value="Porphobilinogen deaminase"/>
    <property type="match status" value="1"/>
</dbReference>
<evidence type="ECO:0000313" key="12">
    <source>
        <dbReference type="EMBL" id="CAE4611041.1"/>
    </source>
</evidence>
<evidence type="ECO:0000256" key="3">
    <source>
        <dbReference type="ARBA" id="ARBA00005638"/>
    </source>
</evidence>
<evidence type="ECO:0000256" key="1">
    <source>
        <dbReference type="ARBA" id="ARBA00001916"/>
    </source>
</evidence>
<keyword evidence="9" id="KW-0732">Signal</keyword>
<organism evidence="12">
    <name type="scientific">Alexandrium monilatum</name>
    <dbReference type="NCBI Taxonomy" id="311494"/>
    <lineage>
        <taxon>Eukaryota</taxon>
        <taxon>Sar</taxon>
        <taxon>Alveolata</taxon>
        <taxon>Dinophyceae</taxon>
        <taxon>Gonyaulacales</taxon>
        <taxon>Pyrocystaceae</taxon>
        <taxon>Alexandrium</taxon>
    </lineage>
</organism>
<dbReference type="InterPro" id="IPR000860">
    <property type="entry name" value="HemC"/>
</dbReference>
<dbReference type="GO" id="GO:0004418">
    <property type="term" value="F:hydroxymethylbilane synthase activity"/>
    <property type="evidence" value="ECO:0007669"/>
    <property type="project" value="UniProtKB-EC"/>
</dbReference>
<name>A0A7S4UX61_9DINO</name>
<evidence type="ECO:0000256" key="5">
    <source>
        <dbReference type="ARBA" id="ARBA00022679"/>
    </source>
</evidence>
<comment type="cofactor">
    <cofactor evidence="1">
        <name>dipyrromethane</name>
        <dbReference type="ChEBI" id="CHEBI:60342"/>
    </cofactor>
</comment>
<evidence type="ECO:0000256" key="4">
    <source>
        <dbReference type="ARBA" id="ARBA00012655"/>
    </source>
</evidence>
<evidence type="ECO:0000256" key="2">
    <source>
        <dbReference type="ARBA" id="ARBA00004735"/>
    </source>
</evidence>
<dbReference type="Pfam" id="PF03900">
    <property type="entry name" value="Porphobil_deamC"/>
    <property type="match status" value="1"/>
</dbReference>
<feature type="domain" description="Porphobilinogen deaminase C-terminal" evidence="11">
    <location>
        <begin position="376"/>
        <end position="445"/>
    </location>
</feature>
<dbReference type="Gene3D" id="3.40.190.10">
    <property type="entry name" value="Periplasmic binding protein-like II"/>
    <property type="match status" value="2"/>
</dbReference>